<dbReference type="SUPFAM" id="SSF52799">
    <property type="entry name" value="(Phosphotyrosine protein) phosphatases II"/>
    <property type="match status" value="1"/>
</dbReference>
<feature type="non-terminal residue" evidence="1">
    <location>
        <position position="1"/>
    </location>
</feature>
<dbReference type="AlphaFoldDB" id="A0A7T8GM54"/>
<keyword evidence="2" id="KW-1185">Reference proteome</keyword>
<reference evidence="2" key="1">
    <citation type="submission" date="2021-01" db="EMBL/GenBank/DDBJ databases">
        <title>Caligus Genome Assembly.</title>
        <authorList>
            <person name="Gallardo-Escarate C."/>
        </authorList>
    </citation>
    <scope>NUCLEOTIDE SEQUENCE [LARGE SCALE GENOMIC DNA]</scope>
</reference>
<evidence type="ECO:0000313" key="1">
    <source>
        <dbReference type="EMBL" id="QQP32373.1"/>
    </source>
</evidence>
<proteinExistence type="predicted"/>
<name>A0A7T8GM54_CALRO</name>
<accession>A0A7T8GM54</accession>
<organism evidence="1 2">
    <name type="scientific">Caligus rogercresseyi</name>
    <name type="common">Sea louse</name>
    <dbReference type="NCBI Taxonomy" id="217165"/>
    <lineage>
        <taxon>Eukaryota</taxon>
        <taxon>Metazoa</taxon>
        <taxon>Ecdysozoa</taxon>
        <taxon>Arthropoda</taxon>
        <taxon>Crustacea</taxon>
        <taxon>Multicrustacea</taxon>
        <taxon>Hexanauplia</taxon>
        <taxon>Copepoda</taxon>
        <taxon>Siphonostomatoida</taxon>
        <taxon>Caligidae</taxon>
        <taxon>Caligus</taxon>
    </lineage>
</organism>
<gene>
    <name evidence="1" type="ORF">FKW44_024663</name>
</gene>
<dbReference type="InterPro" id="IPR029021">
    <property type="entry name" value="Prot-tyrosine_phosphatase-like"/>
</dbReference>
<dbReference type="Proteomes" id="UP000595437">
    <property type="component" value="Chromosome 20"/>
</dbReference>
<protein>
    <submittedName>
        <fullName evidence="1">Uncharacterized protein</fullName>
    </submittedName>
</protein>
<dbReference type="Gene3D" id="3.90.190.10">
    <property type="entry name" value="Protein tyrosine phosphatase superfamily"/>
    <property type="match status" value="1"/>
</dbReference>
<dbReference type="OrthoDB" id="66369at2759"/>
<sequence>MESSVILYNVRHVIQELPGFPVFGTGQPTMKGFRKCLEPIIKKYGDEKHIFWVNLRQEPVIYVNGLPFTARDPE</sequence>
<evidence type="ECO:0000313" key="2">
    <source>
        <dbReference type="Proteomes" id="UP000595437"/>
    </source>
</evidence>
<dbReference type="EMBL" id="CP045909">
    <property type="protein sequence ID" value="QQP32373.1"/>
    <property type="molecule type" value="Genomic_DNA"/>
</dbReference>